<gene>
    <name evidence="2" type="ORF">ACFSUQ_07665</name>
</gene>
<dbReference type="RefSeq" id="WP_083524656.1">
    <property type="nucleotide sequence ID" value="NZ_JBHUNF010000004.1"/>
</dbReference>
<feature type="domain" description="HNH nuclease" evidence="1">
    <location>
        <begin position="2"/>
        <end position="55"/>
    </location>
</feature>
<name>A0ABW5RJA2_9MICO</name>
<keyword evidence="2" id="KW-0540">Nuclease</keyword>
<sequence>MGCRTTYITTHPLCEDCLEQGRYTPAAEVHHNLPLGHGGAHDPGYLRALCKPCHSRQSALDGDRWRQRPRVYTY</sequence>
<dbReference type="Pfam" id="PF01844">
    <property type="entry name" value="HNH"/>
    <property type="match status" value="1"/>
</dbReference>
<dbReference type="Proteomes" id="UP001597453">
    <property type="component" value="Unassembled WGS sequence"/>
</dbReference>
<evidence type="ECO:0000259" key="1">
    <source>
        <dbReference type="SMART" id="SM00507"/>
    </source>
</evidence>
<accession>A0ABW5RJA2</accession>
<dbReference type="GO" id="GO:0016787">
    <property type="term" value="F:hydrolase activity"/>
    <property type="evidence" value="ECO:0007669"/>
    <property type="project" value="UniProtKB-KW"/>
</dbReference>
<dbReference type="EMBL" id="JBHUNF010000004">
    <property type="protein sequence ID" value="MFD2675168.1"/>
    <property type="molecule type" value="Genomic_DNA"/>
</dbReference>
<proteinExistence type="predicted"/>
<dbReference type="InterPro" id="IPR002711">
    <property type="entry name" value="HNH"/>
</dbReference>
<organism evidence="2 3">
    <name type="scientific">Gulosibacter bifidus</name>
    <dbReference type="NCBI Taxonomy" id="272239"/>
    <lineage>
        <taxon>Bacteria</taxon>
        <taxon>Bacillati</taxon>
        <taxon>Actinomycetota</taxon>
        <taxon>Actinomycetes</taxon>
        <taxon>Micrococcales</taxon>
        <taxon>Microbacteriaceae</taxon>
        <taxon>Gulosibacter</taxon>
    </lineage>
</organism>
<evidence type="ECO:0000313" key="3">
    <source>
        <dbReference type="Proteomes" id="UP001597453"/>
    </source>
</evidence>
<protein>
    <submittedName>
        <fullName evidence="2">HNH endonuclease signature motif containing protein</fullName>
        <ecNumber evidence="2">3.1.-.-</ecNumber>
    </submittedName>
</protein>
<dbReference type="CDD" id="cd00085">
    <property type="entry name" value="HNHc"/>
    <property type="match status" value="1"/>
</dbReference>
<dbReference type="SMART" id="SM00507">
    <property type="entry name" value="HNHc"/>
    <property type="match status" value="1"/>
</dbReference>
<dbReference type="EC" id="3.1.-.-" evidence="2"/>
<keyword evidence="3" id="KW-1185">Reference proteome</keyword>
<reference evidence="3" key="1">
    <citation type="journal article" date="2019" name="Int. J. Syst. Evol. Microbiol.">
        <title>The Global Catalogue of Microorganisms (GCM) 10K type strain sequencing project: providing services to taxonomists for standard genome sequencing and annotation.</title>
        <authorList>
            <consortium name="The Broad Institute Genomics Platform"/>
            <consortium name="The Broad Institute Genome Sequencing Center for Infectious Disease"/>
            <person name="Wu L."/>
            <person name="Ma J."/>
        </authorList>
    </citation>
    <scope>NUCLEOTIDE SEQUENCE [LARGE SCALE GENOMIC DNA]</scope>
    <source>
        <strain evidence="3">TISTR 1511</strain>
    </source>
</reference>
<evidence type="ECO:0000313" key="2">
    <source>
        <dbReference type="EMBL" id="MFD2675168.1"/>
    </source>
</evidence>
<keyword evidence="2" id="KW-0378">Hydrolase</keyword>
<comment type="caution">
    <text evidence="2">The sequence shown here is derived from an EMBL/GenBank/DDBJ whole genome shotgun (WGS) entry which is preliminary data.</text>
</comment>
<dbReference type="InterPro" id="IPR003615">
    <property type="entry name" value="HNH_nuc"/>
</dbReference>
<dbReference type="GO" id="GO:0004519">
    <property type="term" value="F:endonuclease activity"/>
    <property type="evidence" value="ECO:0007669"/>
    <property type="project" value="UniProtKB-KW"/>
</dbReference>
<keyword evidence="2" id="KW-0255">Endonuclease</keyword>
<dbReference type="Gene3D" id="1.10.30.50">
    <property type="match status" value="1"/>
</dbReference>